<evidence type="ECO:0000313" key="2">
    <source>
        <dbReference type="Proteomes" id="UP000054032"/>
    </source>
</evidence>
<dbReference type="OrthoDB" id="4752958at2759"/>
<dbReference type="eggNOG" id="ENOG502SRH5">
    <property type="taxonomic scope" value="Eukaryota"/>
</dbReference>
<dbReference type="AlphaFoldDB" id="W6YTB4"/>
<sequence>MAQPISILSISQNRAVVRTIHDYVKSHGYVIAGILESDPFSADDFSLALRILEPAPRAVVIGRGYSGEEATESRKIYSEFAKSVGVKDGIVIKITDEVCDKVGREGIPAWVLKELQTHFGK</sequence>
<dbReference type="KEGG" id="bor:COCMIDRAFT_107890"/>
<accession>W6YTB4</accession>
<proteinExistence type="predicted"/>
<protein>
    <submittedName>
        <fullName evidence="1">Uncharacterized protein</fullName>
    </submittedName>
</protein>
<dbReference type="GeneID" id="19119142"/>
<gene>
    <name evidence="1" type="ORF">COCMIDRAFT_107890</name>
</gene>
<keyword evidence="2" id="KW-1185">Reference proteome</keyword>
<dbReference type="HOGENOM" id="CLU_142430_0_0_1"/>
<dbReference type="RefSeq" id="XP_007692705.1">
    <property type="nucleotide sequence ID" value="XM_007694515.1"/>
</dbReference>
<evidence type="ECO:0000313" key="1">
    <source>
        <dbReference type="EMBL" id="EUC40778.1"/>
    </source>
</evidence>
<name>W6YTB4_COCMI</name>
<reference evidence="1 2" key="1">
    <citation type="journal article" date="2013" name="PLoS Genet.">
        <title>Comparative genome structure, secondary metabolite, and effector coding capacity across Cochliobolus pathogens.</title>
        <authorList>
            <person name="Condon B.J."/>
            <person name="Leng Y."/>
            <person name="Wu D."/>
            <person name="Bushley K.E."/>
            <person name="Ohm R.A."/>
            <person name="Otillar R."/>
            <person name="Martin J."/>
            <person name="Schackwitz W."/>
            <person name="Grimwood J."/>
            <person name="MohdZainudin N."/>
            <person name="Xue C."/>
            <person name="Wang R."/>
            <person name="Manning V.A."/>
            <person name="Dhillon B."/>
            <person name="Tu Z.J."/>
            <person name="Steffenson B.J."/>
            <person name="Salamov A."/>
            <person name="Sun H."/>
            <person name="Lowry S."/>
            <person name="LaButti K."/>
            <person name="Han J."/>
            <person name="Copeland A."/>
            <person name="Lindquist E."/>
            <person name="Barry K."/>
            <person name="Schmutz J."/>
            <person name="Baker S.E."/>
            <person name="Ciuffetti L.M."/>
            <person name="Grigoriev I.V."/>
            <person name="Zhong S."/>
            <person name="Turgeon B.G."/>
        </authorList>
    </citation>
    <scope>NUCLEOTIDE SEQUENCE [LARGE SCALE GENOMIC DNA]</scope>
    <source>
        <strain evidence="1 2">ATCC 44560</strain>
    </source>
</reference>
<organism evidence="1 2">
    <name type="scientific">Bipolaris oryzae ATCC 44560</name>
    <dbReference type="NCBI Taxonomy" id="930090"/>
    <lineage>
        <taxon>Eukaryota</taxon>
        <taxon>Fungi</taxon>
        <taxon>Dikarya</taxon>
        <taxon>Ascomycota</taxon>
        <taxon>Pezizomycotina</taxon>
        <taxon>Dothideomycetes</taxon>
        <taxon>Pleosporomycetidae</taxon>
        <taxon>Pleosporales</taxon>
        <taxon>Pleosporineae</taxon>
        <taxon>Pleosporaceae</taxon>
        <taxon>Bipolaris</taxon>
    </lineage>
</organism>
<dbReference type="Proteomes" id="UP000054032">
    <property type="component" value="Unassembled WGS sequence"/>
</dbReference>
<dbReference type="EMBL" id="KI964140">
    <property type="protein sequence ID" value="EUC40778.1"/>
    <property type="molecule type" value="Genomic_DNA"/>
</dbReference>